<dbReference type="RefSeq" id="WP_406832478.1">
    <property type="nucleotide sequence ID" value="NZ_CP157483.1"/>
</dbReference>
<evidence type="ECO:0000313" key="2">
    <source>
        <dbReference type="EMBL" id="XBO44992.1"/>
    </source>
</evidence>
<dbReference type="Pfam" id="PF05816">
    <property type="entry name" value="TelA"/>
    <property type="match status" value="1"/>
</dbReference>
<dbReference type="PANTHER" id="PTHR38432:SF1">
    <property type="entry name" value="TELA-LIKE PROTEIN SAOUHSC_01408"/>
    <property type="match status" value="1"/>
</dbReference>
<dbReference type="AlphaFoldDB" id="A0AAU7JX55"/>
<comment type="similarity">
    <text evidence="1">Belongs to the TelA family.</text>
</comment>
<dbReference type="EMBL" id="CP157483">
    <property type="protein sequence ID" value="XBO44992.1"/>
    <property type="molecule type" value="Genomic_DNA"/>
</dbReference>
<protein>
    <submittedName>
        <fullName evidence="2">Toxic anion resistance protein</fullName>
    </submittedName>
</protein>
<organism evidence="2">
    <name type="scientific">Pedococcus sp. KACC 23699</name>
    <dbReference type="NCBI Taxonomy" id="3149228"/>
    <lineage>
        <taxon>Bacteria</taxon>
        <taxon>Bacillati</taxon>
        <taxon>Actinomycetota</taxon>
        <taxon>Actinomycetes</taxon>
        <taxon>Micrococcales</taxon>
        <taxon>Intrasporangiaceae</taxon>
        <taxon>Pedococcus</taxon>
    </lineage>
</organism>
<name>A0AAU7JX55_9MICO</name>
<accession>A0AAU7JX55</accession>
<dbReference type="InterPro" id="IPR008863">
    <property type="entry name" value="Toxic_anion-R_TelA"/>
</dbReference>
<gene>
    <name evidence="2" type="ORF">ABEG17_06540</name>
</gene>
<dbReference type="PANTHER" id="PTHR38432">
    <property type="entry name" value="TELA-LIKE PROTEIN SAOUHSC_01408"/>
    <property type="match status" value="1"/>
</dbReference>
<sequence length="408" mass="44950">MTDLNLDLANFSVPASGTAQAEAPFVMDTPAPVQVVTQAKAQEMVPVRPETKTALEQKADQWVVSLTAVDPKSPEFGKALESISKMGDSDIRRSSEVSNRMLQRSSSQMDKASPQYQVGMTLTTLRGVVTDLDPNRADLTGARKVLKFMPGGNKIDAYFQKYRSAESQLNDIVKALHSGQDELRKDNAAIQSEQANMWTAMEKMKEYNLLAEALDKAVVQKVEDLNMSGRTEDAQAIESDLLFAVRQRRQDIMTQMAVAVQGYMALGLIHKNNQELIRGVDRAQTTTLAALRTAIIVSQALSQQKLVLDQINAVNETTSDLILRTSEQLKQQSVDIHKQAASSMVKVEALKQAFTNVFETMDAIDAFRVQANDAMAQTIDALGGELDRAQSHLQRARNSQTSQQSIGF</sequence>
<proteinExistence type="inferred from homology"/>
<reference evidence="2" key="1">
    <citation type="submission" date="2024-05" db="EMBL/GenBank/DDBJ databases">
        <authorList>
            <person name="Kim S."/>
            <person name="Heo J."/>
            <person name="Choi H."/>
            <person name="Choi Y."/>
            <person name="Kwon S.-W."/>
            <person name="Kim Y."/>
        </authorList>
    </citation>
    <scope>NUCLEOTIDE SEQUENCE</scope>
    <source>
        <strain evidence="2">KACC 23699</strain>
    </source>
</reference>
<evidence type="ECO:0000256" key="1">
    <source>
        <dbReference type="ARBA" id="ARBA00005541"/>
    </source>
</evidence>